<sequence>MATAGTDGCRFTYVTFANRRLGGTKAGGFSARDLFTTTHGLAGSSIDAAALLNGGGVGEVEGVDGGVAGDDAPGVGGDVTGVWAASPVGVGDGVDGRGDECCGRRPAFGVQALADVHAPSAMATTTAPPMSRARRTPQRRA</sequence>
<dbReference type="AlphaFoldDB" id="A0A9W6H9A9"/>
<keyword evidence="3" id="KW-1185">Reference proteome</keyword>
<reference evidence="2" key="1">
    <citation type="journal article" date="2014" name="Int. J. Syst. Evol. Microbiol.">
        <title>Complete genome sequence of Corynebacterium casei LMG S-19264T (=DSM 44701T), isolated from a smear-ripened cheese.</title>
        <authorList>
            <consortium name="US DOE Joint Genome Institute (JGI-PGF)"/>
            <person name="Walter F."/>
            <person name="Albersmeier A."/>
            <person name="Kalinowski J."/>
            <person name="Ruckert C."/>
        </authorList>
    </citation>
    <scope>NUCLEOTIDE SEQUENCE</scope>
    <source>
        <strain evidence="2">VKM Ac-1401</strain>
    </source>
</reference>
<feature type="compositionally biased region" description="Low complexity" evidence="1">
    <location>
        <begin position="120"/>
        <end position="131"/>
    </location>
</feature>
<evidence type="ECO:0000313" key="3">
    <source>
        <dbReference type="Proteomes" id="UP001142372"/>
    </source>
</evidence>
<evidence type="ECO:0000313" key="2">
    <source>
        <dbReference type="EMBL" id="GLJ76102.1"/>
    </source>
</evidence>
<accession>A0A9W6H9A9</accession>
<dbReference type="EMBL" id="BSEN01000006">
    <property type="protein sequence ID" value="GLJ76102.1"/>
    <property type="molecule type" value="Genomic_DNA"/>
</dbReference>
<feature type="compositionally biased region" description="Basic residues" evidence="1">
    <location>
        <begin position="132"/>
        <end position="141"/>
    </location>
</feature>
<organism evidence="2 3">
    <name type="scientific">Leifsonia poae</name>
    <dbReference type="NCBI Taxonomy" id="110933"/>
    <lineage>
        <taxon>Bacteria</taxon>
        <taxon>Bacillati</taxon>
        <taxon>Actinomycetota</taxon>
        <taxon>Actinomycetes</taxon>
        <taxon>Micrococcales</taxon>
        <taxon>Microbacteriaceae</taxon>
        <taxon>Leifsonia</taxon>
    </lineage>
</organism>
<evidence type="ECO:0000256" key="1">
    <source>
        <dbReference type="SAM" id="MobiDB-lite"/>
    </source>
</evidence>
<reference evidence="2" key="2">
    <citation type="submission" date="2023-01" db="EMBL/GenBank/DDBJ databases">
        <authorList>
            <person name="Sun Q."/>
            <person name="Evtushenko L."/>
        </authorList>
    </citation>
    <scope>NUCLEOTIDE SEQUENCE</scope>
    <source>
        <strain evidence="2">VKM Ac-1401</strain>
    </source>
</reference>
<name>A0A9W6H9A9_9MICO</name>
<feature type="region of interest" description="Disordered" evidence="1">
    <location>
        <begin position="120"/>
        <end position="141"/>
    </location>
</feature>
<gene>
    <name evidence="2" type="ORF">GCM10017584_16760</name>
</gene>
<protein>
    <submittedName>
        <fullName evidence="2">Uncharacterized protein</fullName>
    </submittedName>
</protein>
<comment type="caution">
    <text evidence="2">The sequence shown here is derived from an EMBL/GenBank/DDBJ whole genome shotgun (WGS) entry which is preliminary data.</text>
</comment>
<proteinExistence type="predicted"/>
<dbReference type="Proteomes" id="UP001142372">
    <property type="component" value="Unassembled WGS sequence"/>
</dbReference>